<dbReference type="AlphaFoldDB" id="A0A368T4U5"/>
<reference evidence="1 2" key="1">
    <citation type="submission" date="2018-04" db="EMBL/GenBank/DDBJ databases">
        <title>Novel actinobacteria from marine sediment.</title>
        <authorList>
            <person name="Ng Z.Y."/>
            <person name="Tan G.Y.A."/>
        </authorList>
    </citation>
    <scope>NUCLEOTIDE SEQUENCE [LARGE SCALE GENOMIC DNA]</scope>
    <source>
        <strain evidence="1 2">TPS81</strain>
    </source>
</reference>
<protein>
    <submittedName>
        <fullName evidence="1">Uncharacterized protein</fullName>
    </submittedName>
</protein>
<name>A0A368T4U5_9ACTN</name>
<dbReference type="Proteomes" id="UP000253318">
    <property type="component" value="Unassembled WGS sequence"/>
</dbReference>
<comment type="caution">
    <text evidence="1">The sequence shown here is derived from an EMBL/GenBank/DDBJ whole genome shotgun (WGS) entry which is preliminary data.</text>
</comment>
<keyword evidence="2" id="KW-1185">Reference proteome</keyword>
<accession>A0A368T4U5</accession>
<gene>
    <name evidence="1" type="ORF">DEF24_12870</name>
</gene>
<organism evidence="1 2">
    <name type="scientific">Marinitenerispora sediminis</name>
    <dbReference type="NCBI Taxonomy" id="1931232"/>
    <lineage>
        <taxon>Bacteria</taxon>
        <taxon>Bacillati</taxon>
        <taxon>Actinomycetota</taxon>
        <taxon>Actinomycetes</taxon>
        <taxon>Streptosporangiales</taxon>
        <taxon>Nocardiopsidaceae</taxon>
        <taxon>Marinitenerispora</taxon>
    </lineage>
</organism>
<dbReference type="InterPro" id="IPR014721">
    <property type="entry name" value="Ribsml_uS5_D2-typ_fold_subgr"/>
</dbReference>
<sequence length="173" mass="18601">MPTFPPHAVSEVRIRQSRPSCQGGFAHITVDFEPLPDGVLGFEFADLADWARPAEDDVPGAELRECSEAVAAGALLTLAGATEYEVRWGEMGTVLSRRFPSEPPGTAGHALRRGVPLLGAAGAPLLAVRMVLREARHHPVDSFPRVFRSAGAMAAWAVVRRINGPERVGHHRG</sequence>
<dbReference type="EMBL" id="QEIN01000089">
    <property type="protein sequence ID" value="RCV58601.1"/>
    <property type="molecule type" value="Genomic_DNA"/>
</dbReference>
<dbReference type="RefSeq" id="WP_114399532.1">
    <property type="nucleotide sequence ID" value="NZ_QEIM01000133.1"/>
</dbReference>
<evidence type="ECO:0000313" key="2">
    <source>
        <dbReference type="Proteomes" id="UP000253318"/>
    </source>
</evidence>
<evidence type="ECO:0000313" key="1">
    <source>
        <dbReference type="EMBL" id="RCV58601.1"/>
    </source>
</evidence>
<proteinExistence type="predicted"/>
<dbReference type="Gene3D" id="3.30.230.10">
    <property type="match status" value="1"/>
</dbReference>
<dbReference type="OrthoDB" id="3430015at2"/>